<evidence type="ECO:0000313" key="2">
    <source>
        <dbReference type="Proteomes" id="UP000244932"/>
    </source>
</evidence>
<name>A0A2R8AFI0_9RHOB</name>
<accession>A0A2R8AFI0</accession>
<dbReference type="AlphaFoldDB" id="A0A2R8AFI0"/>
<proteinExistence type="predicted"/>
<gene>
    <name evidence="1" type="ORF">POI8812_03202</name>
</gene>
<evidence type="ECO:0000313" key="1">
    <source>
        <dbReference type="EMBL" id="SPF30858.1"/>
    </source>
</evidence>
<protein>
    <submittedName>
        <fullName evidence="1">Uncharacterized protein</fullName>
    </submittedName>
</protein>
<sequence length="116" mass="12797">MDVYVPKQIADEIVRQANAENKRRTAMEVADANGQIIPLLSFGPEGFSVADDAPRLRGEVKIKQGSRHILDCLIVAATAEPGAIVYEYKRRTHVLAGQPLDYVSDRVRPIGLIERG</sequence>
<dbReference type="OrthoDB" id="7658488at2"/>
<organism evidence="1 2">
    <name type="scientific">Pontivivens insulae</name>
    <dbReference type="NCBI Taxonomy" id="1639689"/>
    <lineage>
        <taxon>Bacteria</taxon>
        <taxon>Pseudomonadati</taxon>
        <taxon>Pseudomonadota</taxon>
        <taxon>Alphaproteobacteria</taxon>
        <taxon>Rhodobacterales</taxon>
        <taxon>Paracoccaceae</taxon>
        <taxon>Pontivivens</taxon>
    </lineage>
</organism>
<dbReference type="EMBL" id="OMKW01000004">
    <property type="protein sequence ID" value="SPF30858.1"/>
    <property type="molecule type" value="Genomic_DNA"/>
</dbReference>
<reference evidence="1 2" key="1">
    <citation type="submission" date="2018-03" db="EMBL/GenBank/DDBJ databases">
        <authorList>
            <person name="Keele B.F."/>
        </authorList>
    </citation>
    <scope>NUCLEOTIDE SEQUENCE [LARGE SCALE GENOMIC DNA]</scope>
    <source>
        <strain evidence="1 2">CeCT 8812</strain>
    </source>
</reference>
<dbReference type="Proteomes" id="UP000244932">
    <property type="component" value="Unassembled WGS sequence"/>
</dbReference>
<dbReference type="RefSeq" id="WP_108783551.1">
    <property type="nucleotide sequence ID" value="NZ_OMKW01000004.1"/>
</dbReference>
<keyword evidence="2" id="KW-1185">Reference proteome</keyword>